<feature type="region of interest" description="Disordered" evidence="1">
    <location>
        <begin position="411"/>
        <end position="441"/>
    </location>
</feature>
<dbReference type="InterPro" id="IPR040256">
    <property type="entry name" value="At4g02000-like"/>
</dbReference>
<protein>
    <recommendedName>
        <fullName evidence="2">DUF4283 domain-containing protein</fullName>
    </recommendedName>
</protein>
<evidence type="ECO:0000256" key="1">
    <source>
        <dbReference type="SAM" id="MobiDB-lite"/>
    </source>
</evidence>
<dbReference type="EMBL" id="JAUJYO010000003">
    <property type="protein sequence ID" value="KAK1321470.1"/>
    <property type="molecule type" value="Genomic_DNA"/>
</dbReference>
<feature type="domain" description="DUF4283" evidence="2">
    <location>
        <begin position="130"/>
        <end position="212"/>
    </location>
</feature>
<proteinExistence type="predicted"/>
<feature type="region of interest" description="Disordered" evidence="1">
    <location>
        <begin position="1"/>
        <end position="59"/>
    </location>
</feature>
<organism evidence="3 4">
    <name type="scientific">Acorus calamus</name>
    <name type="common">Sweet flag</name>
    <dbReference type="NCBI Taxonomy" id="4465"/>
    <lineage>
        <taxon>Eukaryota</taxon>
        <taxon>Viridiplantae</taxon>
        <taxon>Streptophyta</taxon>
        <taxon>Embryophyta</taxon>
        <taxon>Tracheophyta</taxon>
        <taxon>Spermatophyta</taxon>
        <taxon>Magnoliopsida</taxon>
        <taxon>Liliopsida</taxon>
        <taxon>Acoraceae</taxon>
        <taxon>Acorus</taxon>
    </lineage>
</organism>
<feature type="region of interest" description="Disordered" evidence="1">
    <location>
        <begin position="503"/>
        <end position="560"/>
    </location>
</feature>
<gene>
    <name evidence="3" type="ORF">QJS10_CPA03g01379</name>
</gene>
<evidence type="ECO:0000259" key="2">
    <source>
        <dbReference type="Pfam" id="PF14111"/>
    </source>
</evidence>
<sequence length="560" mass="61673">MDDKDTVRGECRDDLRVENDDTPPINQEEIGSRISDASPQAVNVDQQERWNNNDDPSPQQAMPVVVFPHHHRQRVNIPLPMVSEEAKPWSSLFKAPVTHRVHTSLEFFTPTIDGSQKVAVLEEDEVAEAEAAWGSILVGYVWGITPIYTPFLQFIKNLWKPKGELHLSFQGNGFFMVRFDLEEDLIRVLEGGPWSMVNRPFVIQRWNRDIRLELERLKSIPVWIKFPNLPLHFWSRTCIAKIASLIGTPLYLDSPTASRSRSAYARVCVEVEADSTLPDEVFVEVRNGDREAIRVTYDWKPEACAHCKTFGHDDAICSKKPRFISAPSITNVVTTALSKPNVAAAIAPKPNNAAASGATEGVKFTKVAAALPFNPIAPIASGATAPLTKEVRNLKAPLVSCVATQKVVSSGEDPQNADAIGAASKNEDSSGDANAATIDPSVPSSLEAEIVNSQEEYCPKLCSITAKSVEEFFPPEFMFDTPPEHSKGKPINLQVVLHPQQISMTPETTGLKQQSKRNKKVSKHTSNSLLDSSEQSGDLKQNKKKGKSQVSHQGSSKAKA</sequence>
<dbReference type="Proteomes" id="UP001180020">
    <property type="component" value="Unassembled WGS sequence"/>
</dbReference>
<name>A0AAV9F6C8_ACOCL</name>
<feature type="compositionally biased region" description="Polar residues" evidence="1">
    <location>
        <begin position="35"/>
        <end position="45"/>
    </location>
</feature>
<dbReference type="AlphaFoldDB" id="A0AAV9F6C8"/>
<evidence type="ECO:0000313" key="4">
    <source>
        <dbReference type="Proteomes" id="UP001180020"/>
    </source>
</evidence>
<comment type="caution">
    <text evidence="3">The sequence shown here is derived from an EMBL/GenBank/DDBJ whole genome shotgun (WGS) entry which is preliminary data.</text>
</comment>
<dbReference type="PANTHER" id="PTHR31286">
    <property type="entry name" value="GLYCINE-RICH CELL WALL STRUCTURAL PROTEIN 1.8-LIKE"/>
    <property type="match status" value="1"/>
</dbReference>
<reference evidence="3" key="1">
    <citation type="journal article" date="2023" name="Nat. Commun.">
        <title>Diploid and tetraploid genomes of Acorus and the evolution of monocots.</title>
        <authorList>
            <person name="Ma L."/>
            <person name="Liu K.W."/>
            <person name="Li Z."/>
            <person name="Hsiao Y.Y."/>
            <person name="Qi Y."/>
            <person name="Fu T."/>
            <person name="Tang G.D."/>
            <person name="Zhang D."/>
            <person name="Sun W.H."/>
            <person name="Liu D.K."/>
            <person name="Li Y."/>
            <person name="Chen G.Z."/>
            <person name="Liu X.D."/>
            <person name="Liao X.Y."/>
            <person name="Jiang Y.T."/>
            <person name="Yu X."/>
            <person name="Hao Y."/>
            <person name="Huang J."/>
            <person name="Zhao X.W."/>
            <person name="Ke S."/>
            <person name="Chen Y.Y."/>
            <person name="Wu W.L."/>
            <person name="Hsu J.L."/>
            <person name="Lin Y.F."/>
            <person name="Huang M.D."/>
            <person name="Li C.Y."/>
            <person name="Huang L."/>
            <person name="Wang Z.W."/>
            <person name="Zhao X."/>
            <person name="Zhong W.Y."/>
            <person name="Peng D.H."/>
            <person name="Ahmad S."/>
            <person name="Lan S."/>
            <person name="Zhang J.S."/>
            <person name="Tsai W.C."/>
            <person name="Van de Peer Y."/>
            <person name="Liu Z.J."/>
        </authorList>
    </citation>
    <scope>NUCLEOTIDE SEQUENCE</scope>
    <source>
        <strain evidence="3">CP</strain>
    </source>
</reference>
<keyword evidence="4" id="KW-1185">Reference proteome</keyword>
<feature type="compositionally biased region" description="Polar residues" evidence="1">
    <location>
        <begin position="548"/>
        <end position="560"/>
    </location>
</feature>
<dbReference type="InterPro" id="IPR025558">
    <property type="entry name" value="DUF4283"/>
</dbReference>
<dbReference type="Pfam" id="PF14111">
    <property type="entry name" value="DUF4283"/>
    <property type="match status" value="1"/>
</dbReference>
<feature type="compositionally biased region" description="Polar residues" evidence="1">
    <location>
        <begin position="524"/>
        <end position="539"/>
    </location>
</feature>
<feature type="compositionally biased region" description="Basic residues" evidence="1">
    <location>
        <begin position="514"/>
        <end position="523"/>
    </location>
</feature>
<reference evidence="3" key="2">
    <citation type="submission" date="2023-06" db="EMBL/GenBank/DDBJ databases">
        <authorList>
            <person name="Ma L."/>
            <person name="Liu K.-W."/>
            <person name="Li Z."/>
            <person name="Hsiao Y.-Y."/>
            <person name="Qi Y."/>
            <person name="Fu T."/>
            <person name="Tang G."/>
            <person name="Zhang D."/>
            <person name="Sun W.-H."/>
            <person name="Liu D.-K."/>
            <person name="Li Y."/>
            <person name="Chen G.-Z."/>
            <person name="Liu X.-D."/>
            <person name="Liao X.-Y."/>
            <person name="Jiang Y.-T."/>
            <person name="Yu X."/>
            <person name="Hao Y."/>
            <person name="Huang J."/>
            <person name="Zhao X.-W."/>
            <person name="Ke S."/>
            <person name="Chen Y.-Y."/>
            <person name="Wu W.-L."/>
            <person name="Hsu J.-L."/>
            <person name="Lin Y.-F."/>
            <person name="Huang M.-D."/>
            <person name="Li C.-Y."/>
            <person name="Huang L."/>
            <person name="Wang Z.-W."/>
            <person name="Zhao X."/>
            <person name="Zhong W.-Y."/>
            <person name="Peng D.-H."/>
            <person name="Ahmad S."/>
            <person name="Lan S."/>
            <person name="Zhang J.-S."/>
            <person name="Tsai W.-C."/>
            <person name="Van De Peer Y."/>
            <person name="Liu Z.-J."/>
        </authorList>
    </citation>
    <scope>NUCLEOTIDE SEQUENCE</scope>
    <source>
        <strain evidence="3">CP</strain>
        <tissue evidence="3">Leaves</tissue>
    </source>
</reference>
<feature type="compositionally biased region" description="Polar residues" evidence="1">
    <location>
        <begin position="503"/>
        <end position="513"/>
    </location>
</feature>
<feature type="compositionally biased region" description="Basic and acidic residues" evidence="1">
    <location>
        <begin position="1"/>
        <end position="19"/>
    </location>
</feature>
<evidence type="ECO:0000313" key="3">
    <source>
        <dbReference type="EMBL" id="KAK1321470.1"/>
    </source>
</evidence>
<dbReference type="PANTHER" id="PTHR31286:SF180">
    <property type="entry name" value="OS10G0362600 PROTEIN"/>
    <property type="match status" value="1"/>
</dbReference>
<accession>A0AAV9F6C8</accession>